<dbReference type="HOGENOM" id="CLU_782825_0_0_9"/>
<dbReference type="Proteomes" id="UP000001365">
    <property type="component" value="Chromosome"/>
</dbReference>
<dbReference type="InterPro" id="IPR050972">
    <property type="entry name" value="SDr-like"/>
</dbReference>
<dbReference type="Pfam" id="PF00746">
    <property type="entry name" value="Gram_pos_anchor"/>
    <property type="match status" value="1"/>
</dbReference>
<evidence type="ECO:0000256" key="3">
    <source>
        <dbReference type="ARBA" id="ARBA00022729"/>
    </source>
</evidence>
<feature type="region of interest" description="Disordered" evidence="6">
    <location>
        <begin position="50"/>
        <end position="148"/>
    </location>
</feature>
<evidence type="ECO:0000256" key="2">
    <source>
        <dbReference type="ARBA" id="ARBA00022525"/>
    </source>
</evidence>
<evidence type="ECO:0000256" key="5">
    <source>
        <dbReference type="ARBA" id="ARBA00023088"/>
    </source>
</evidence>
<feature type="compositionally biased region" description="Basic and acidic residues" evidence="6">
    <location>
        <begin position="67"/>
        <end position="133"/>
    </location>
</feature>
<feature type="domain" description="Gram-positive cocci surface proteins LPxTG" evidence="8">
    <location>
        <begin position="383"/>
        <end position="417"/>
    </location>
</feature>
<dbReference type="AlphaFoldDB" id="C0M7V6"/>
<keyword evidence="7" id="KW-0812">Transmembrane</keyword>
<keyword evidence="7" id="KW-0472">Membrane</keyword>
<gene>
    <name evidence="9" type="ordered locus">SEQ_0939</name>
</gene>
<name>C0M7V6_STRE4</name>
<keyword evidence="3" id="KW-0732">Signal</keyword>
<feature type="transmembrane region" description="Helical" evidence="7">
    <location>
        <begin position="391"/>
        <end position="410"/>
    </location>
</feature>
<evidence type="ECO:0000256" key="4">
    <source>
        <dbReference type="ARBA" id="ARBA00022737"/>
    </source>
</evidence>
<sequence length="417" mass="46792" precursor="true">MLTNQTGYRHRLSKQKLPISMVSCLLGMGVLTSPTLISADDSSPTIIIKSGAGMTIDPQLPKTLLSKPEEKPEETPKLPDERHYGDDVRPEETPKLPDERHYGDDIKPEEMPKLPDERHYGDDIRKPKPEDTPKPPNESGQGNDLKEDLELKKQRRELTEQLRALKTIEEVLEFLRKPIPGFVTDEDWNFLVSFVEKGPENKTFEVDKLKLLEIFSTSQGHRVWLGYLILEEPMPKPEPKPEPEAKPKPMPKPETKPEVKPEAKPMPKPEPKPEPEAKPKPMPKPETKPEVKPEAKPMPKPEPKPEPEAKPKPMPKPETKPEVKPEAKPMPKPEPKPEPEAKPKPMPKPETKPEVKPEAKPMPKPEAQKGDKPAVPKAMEHKLPSTGEATAPFFTAAALAVLASLGVAVVSRKRKKH</sequence>
<keyword evidence="5" id="KW-0572">Peptidoglycan-anchor</keyword>
<organism evidence="9 10">
    <name type="scientific">Streptococcus equi subsp. equi (strain 4047)</name>
    <dbReference type="NCBI Taxonomy" id="553482"/>
    <lineage>
        <taxon>Bacteria</taxon>
        <taxon>Bacillati</taxon>
        <taxon>Bacillota</taxon>
        <taxon>Bacilli</taxon>
        <taxon>Lactobacillales</taxon>
        <taxon>Streptococcaceae</taxon>
        <taxon>Streptococcus</taxon>
    </lineage>
</organism>
<keyword evidence="7" id="KW-1133">Transmembrane helix</keyword>
<evidence type="ECO:0000256" key="7">
    <source>
        <dbReference type="SAM" id="Phobius"/>
    </source>
</evidence>
<dbReference type="EMBL" id="FM204883">
    <property type="protein sequence ID" value="CAW93469.1"/>
    <property type="molecule type" value="Genomic_DNA"/>
</dbReference>
<dbReference type="RefSeq" id="WP_012679405.1">
    <property type="nucleotide sequence ID" value="NC_012471.1"/>
</dbReference>
<evidence type="ECO:0000259" key="8">
    <source>
        <dbReference type="PROSITE" id="PS50847"/>
    </source>
</evidence>
<evidence type="ECO:0000313" key="10">
    <source>
        <dbReference type="Proteomes" id="UP000001365"/>
    </source>
</evidence>
<proteinExistence type="predicted"/>
<dbReference type="PRINTS" id="PR00015">
    <property type="entry name" value="GPOSANCHOR"/>
</dbReference>
<dbReference type="KEGG" id="seu:SEQ_0939"/>
<evidence type="ECO:0000256" key="6">
    <source>
        <dbReference type="SAM" id="MobiDB-lite"/>
    </source>
</evidence>
<keyword evidence="1" id="KW-0134">Cell wall</keyword>
<dbReference type="PANTHER" id="PTHR34403">
    <property type="entry name" value="TOL-PAL SYSTEM PROTEIN TOLA"/>
    <property type="match status" value="1"/>
</dbReference>
<accession>C0M7V6</accession>
<keyword evidence="4" id="KW-0677">Repeat</keyword>
<dbReference type="InterPro" id="IPR019931">
    <property type="entry name" value="LPXTG_anchor"/>
</dbReference>
<dbReference type="InterPro" id="IPR019950">
    <property type="entry name" value="M_anchor"/>
</dbReference>
<evidence type="ECO:0000313" key="9">
    <source>
        <dbReference type="EMBL" id="CAW93469.1"/>
    </source>
</evidence>
<dbReference type="PANTHER" id="PTHR34403:SF14">
    <property type="entry name" value="OS05G0225800 PROTEIN"/>
    <property type="match status" value="1"/>
</dbReference>
<dbReference type="PROSITE" id="PS50847">
    <property type="entry name" value="GRAM_POS_ANCHORING"/>
    <property type="match status" value="1"/>
</dbReference>
<reference evidence="9 10" key="1">
    <citation type="journal article" date="2009" name="PLoS Pathog.">
        <title>Genomic evidence for the evolution of Streptococcus equi: host restriction, increased virulence, and genetic exchange with human pathogens.</title>
        <authorList>
            <person name="Holden M.T.G."/>
            <person name="Heather Z."/>
            <person name="Paillot R."/>
            <person name="Steward K.F."/>
            <person name="Webb K."/>
            <person name="Ainslie F."/>
            <person name="Jourdan T."/>
            <person name="Bason N.C."/>
            <person name="Holroyd N.E."/>
            <person name="Mungall K."/>
            <person name="Quail M.A."/>
            <person name="Sanders M."/>
            <person name="Simmonds M."/>
            <person name="Willey D."/>
            <person name="Brooks K."/>
            <person name="Aanensen D.M."/>
            <person name="Spratt B.G."/>
            <person name="Jolley K.A."/>
            <person name="Maiden M.C.J."/>
            <person name="Kehoe M."/>
            <person name="Chanter N."/>
            <person name="Bentley S.D."/>
            <person name="Robinson C."/>
            <person name="Maskell D.J."/>
            <person name="Parkhill J."/>
            <person name="Waller A.S."/>
        </authorList>
    </citation>
    <scope>NUCLEOTIDE SEQUENCE [LARGE SCALE GENOMIC DNA]</scope>
    <source>
        <strain evidence="9 10">4047</strain>
    </source>
</reference>
<keyword evidence="2" id="KW-0964">Secreted</keyword>
<protein>
    <submittedName>
        <fullName evidence="9">Putative cell surface-anchored protein</fullName>
    </submittedName>
</protein>
<feature type="region of interest" description="Disordered" evidence="6">
    <location>
        <begin position="233"/>
        <end position="379"/>
    </location>
</feature>
<evidence type="ECO:0000256" key="1">
    <source>
        <dbReference type="ARBA" id="ARBA00022512"/>
    </source>
</evidence>
<dbReference type="NCBIfam" id="TIGR01167">
    <property type="entry name" value="LPXTG_anchor"/>
    <property type="match status" value="1"/>
</dbReference>